<dbReference type="PANTHER" id="PTHR43618:SF18">
    <property type="entry name" value="SHORT CHAIN DEHYDROGENASE_REDUCTASE FAMILY (AFU_ORTHOLOGUE AFUA_5G12480)"/>
    <property type="match status" value="1"/>
</dbReference>
<dbReference type="OrthoDB" id="2962696at2759"/>
<accession>A0A2I1CS47</accession>
<keyword evidence="4" id="KW-0732">Signal</keyword>
<evidence type="ECO:0000313" key="5">
    <source>
        <dbReference type="EMBL" id="PKY00456.1"/>
    </source>
</evidence>
<evidence type="ECO:0000256" key="3">
    <source>
        <dbReference type="ARBA" id="ARBA00023002"/>
    </source>
</evidence>
<dbReference type="PANTHER" id="PTHR43618">
    <property type="entry name" value="7-ALPHA-HYDROXYSTEROID DEHYDROGENASE"/>
    <property type="match status" value="1"/>
</dbReference>
<proteinExistence type="inferred from homology"/>
<reference evidence="5" key="1">
    <citation type="submission" date="2016-12" db="EMBL/GenBank/DDBJ databases">
        <title>The genomes of Aspergillus section Nigri reveals drivers in fungal speciation.</title>
        <authorList>
            <consortium name="DOE Joint Genome Institute"/>
            <person name="Vesth T.C."/>
            <person name="Nybo J."/>
            <person name="Theobald S."/>
            <person name="Brandl J."/>
            <person name="Frisvad J.C."/>
            <person name="Nielsen K.F."/>
            <person name="Lyhne E.K."/>
            <person name="Kogle M.E."/>
            <person name="Kuo A."/>
            <person name="Riley R."/>
            <person name="Clum A."/>
            <person name="Nolan M."/>
            <person name="Lipzen A."/>
            <person name="Salamov A."/>
            <person name="Henrissat B."/>
            <person name="Wiebenga A."/>
            <person name="De vries R.P."/>
            <person name="Grigoriev I.V."/>
            <person name="Mortensen U.H."/>
            <person name="Andersen M.R."/>
            <person name="Baker S.E."/>
        </authorList>
    </citation>
    <scope>NUCLEOTIDE SEQUENCE</scope>
    <source>
        <strain evidence="5">IBT 28561</strain>
    </source>
</reference>
<dbReference type="InterPro" id="IPR002347">
    <property type="entry name" value="SDR_fam"/>
</dbReference>
<dbReference type="CDD" id="cd05233">
    <property type="entry name" value="SDR_c"/>
    <property type="match status" value="1"/>
</dbReference>
<comment type="caution">
    <text evidence="5">The sequence shown here is derived from an EMBL/GenBank/DDBJ whole genome shotgun (WGS) entry which is preliminary data.</text>
</comment>
<evidence type="ECO:0000256" key="2">
    <source>
        <dbReference type="ARBA" id="ARBA00022857"/>
    </source>
</evidence>
<dbReference type="Proteomes" id="UP000234254">
    <property type="component" value="Unassembled WGS sequence"/>
</dbReference>
<comment type="similarity">
    <text evidence="1">Belongs to the short-chain dehydrogenases/reductases (SDR) family.</text>
</comment>
<keyword evidence="3" id="KW-0560">Oxidoreductase</keyword>
<evidence type="ECO:0000256" key="1">
    <source>
        <dbReference type="ARBA" id="ARBA00006484"/>
    </source>
</evidence>
<feature type="signal peptide" evidence="4">
    <location>
        <begin position="1"/>
        <end position="16"/>
    </location>
</feature>
<evidence type="ECO:0000256" key="4">
    <source>
        <dbReference type="SAM" id="SignalP"/>
    </source>
</evidence>
<dbReference type="EMBL" id="MSFM01000014">
    <property type="protein sequence ID" value="PKY00456.1"/>
    <property type="molecule type" value="Genomic_DNA"/>
</dbReference>
<organism evidence="5 6">
    <name type="scientific">Aspergillus campestris (strain IBT 28561)</name>
    <dbReference type="NCBI Taxonomy" id="1392248"/>
    <lineage>
        <taxon>Eukaryota</taxon>
        <taxon>Fungi</taxon>
        <taxon>Dikarya</taxon>
        <taxon>Ascomycota</taxon>
        <taxon>Pezizomycotina</taxon>
        <taxon>Eurotiomycetes</taxon>
        <taxon>Eurotiomycetidae</taxon>
        <taxon>Eurotiales</taxon>
        <taxon>Aspergillaceae</taxon>
        <taxon>Aspergillus</taxon>
        <taxon>Aspergillus subgen. Circumdati</taxon>
    </lineage>
</organism>
<dbReference type="RefSeq" id="XP_024689050.1">
    <property type="nucleotide sequence ID" value="XM_024841569.1"/>
</dbReference>
<dbReference type="VEuPathDB" id="FungiDB:P168DRAFT_330286"/>
<sequence>MSLNAASLFSVQGLVAVITGGGTGLGRTMALALDANGAAKVFILGRREQTLQETAAQATNKTIIPVATDISSHASLEAAYQAIAAHTTHIDLLIGNSAVPGSAVPRFNPDGSQPTLTEFRDRHFAKSMPEFTNVFDVNVTGSYYTILALLPLLDKANHRRVLSSSPDELAPPRPQVILISSIGGILHHPASVAYGLSKAAVLHMVKVMSALLAPYLIRVNGIAPGLFWTELSRPLFRTFGIKGRGLADGSVPASNIPITRAGAPQDLAGLVLWMASASGGFLNGDSIVYDGGRSKVSL</sequence>
<keyword evidence="6" id="KW-1185">Reference proteome</keyword>
<dbReference type="Pfam" id="PF00106">
    <property type="entry name" value="adh_short"/>
    <property type="match status" value="1"/>
</dbReference>
<keyword evidence="2" id="KW-0521">NADP</keyword>
<dbReference type="InterPro" id="IPR052178">
    <property type="entry name" value="Sec_Metab_Biosynth_SDR"/>
</dbReference>
<dbReference type="PRINTS" id="PR00081">
    <property type="entry name" value="GDHRDH"/>
</dbReference>
<protein>
    <submittedName>
        <fullName evidence="5">Short chain dehydrogenase/reductase family</fullName>
    </submittedName>
</protein>
<dbReference type="GO" id="GO:0016491">
    <property type="term" value="F:oxidoreductase activity"/>
    <property type="evidence" value="ECO:0007669"/>
    <property type="project" value="UniProtKB-KW"/>
</dbReference>
<dbReference type="SUPFAM" id="SSF51735">
    <property type="entry name" value="NAD(P)-binding Rossmann-fold domains"/>
    <property type="match status" value="1"/>
</dbReference>
<name>A0A2I1CS47_ASPC2</name>
<dbReference type="InterPro" id="IPR036291">
    <property type="entry name" value="NAD(P)-bd_dom_sf"/>
</dbReference>
<dbReference type="GeneID" id="36549093"/>
<feature type="chain" id="PRO_5014194722" evidence="4">
    <location>
        <begin position="17"/>
        <end position="298"/>
    </location>
</feature>
<evidence type="ECO:0000313" key="6">
    <source>
        <dbReference type="Proteomes" id="UP000234254"/>
    </source>
</evidence>
<gene>
    <name evidence="5" type="ORF">P168DRAFT_330286</name>
</gene>
<dbReference type="AlphaFoldDB" id="A0A2I1CS47"/>
<dbReference type="Gene3D" id="3.40.50.720">
    <property type="entry name" value="NAD(P)-binding Rossmann-like Domain"/>
    <property type="match status" value="1"/>
</dbReference>